<accession>A0A382TGF1</accession>
<reference evidence="1" key="1">
    <citation type="submission" date="2018-05" db="EMBL/GenBank/DDBJ databases">
        <authorList>
            <person name="Lanie J.A."/>
            <person name="Ng W.-L."/>
            <person name="Kazmierczak K.M."/>
            <person name="Andrzejewski T.M."/>
            <person name="Davidsen T.M."/>
            <person name="Wayne K.J."/>
            <person name="Tettelin H."/>
            <person name="Glass J.I."/>
            <person name="Rusch D."/>
            <person name="Podicherti R."/>
            <person name="Tsui H.-C.T."/>
            <person name="Winkler M.E."/>
        </authorList>
    </citation>
    <scope>NUCLEOTIDE SEQUENCE</scope>
</reference>
<dbReference type="EMBL" id="UINC01136433">
    <property type="protein sequence ID" value="SVD21199.1"/>
    <property type="molecule type" value="Genomic_DNA"/>
</dbReference>
<gene>
    <name evidence="1" type="ORF">METZ01_LOCUS374053</name>
</gene>
<sequence>MTLRFLILLLETTLELKSTTNMSLFYMPTLVNLQ</sequence>
<organism evidence="1">
    <name type="scientific">marine metagenome</name>
    <dbReference type="NCBI Taxonomy" id="408172"/>
    <lineage>
        <taxon>unclassified sequences</taxon>
        <taxon>metagenomes</taxon>
        <taxon>ecological metagenomes</taxon>
    </lineage>
</organism>
<proteinExistence type="predicted"/>
<evidence type="ECO:0000313" key="1">
    <source>
        <dbReference type="EMBL" id="SVD21199.1"/>
    </source>
</evidence>
<name>A0A382TGF1_9ZZZZ</name>
<dbReference type="AlphaFoldDB" id="A0A382TGF1"/>
<protein>
    <submittedName>
        <fullName evidence="1">Uncharacterized protein</fullName>
    </submittedName>
</protein>